<dbReference type="AlphaFoldDB" id="A0A951Q9Q3"/>
<feature type="compositionally biased region" description="Polar residues" evidence="1">
    <location>
        <begin position="534"/>
        <end position="554"/>
    </location>
</feature>
<organism evidence="2 3">
    <name type="scientific">Drouetiella hepatica Uher 2000/2452</name>
    <dbReference type="NCBI Taxonomy" id="904376"/>
    <lineage>
        <taxon>Bacteria</taxon>
        <taxon>Bacillati</taxon>
        <taxon>Cyanobacteriota</taxon>
        <taxon>Cyanophyceae</taxon>
        <taxon>Oculatellales</taxon>
        <taxon>Oculatellaceae</taxon>
        <taxon>Drouetiella</taxon>
    </lineage>
</organism>
<dbReference type="Proteomes" id="UP000757435">
    <property type="component" value="Unassembled WGS sequence"/>
</dbReference>
<gene>
    <name evidence="2" type="ORF">KME15_04035</name>
</gene>
<comment type="caution">
    <text evidence="2">The sequence shown here is derived from an EMBL/GenBank/DDBJ whole genome shotgun (WGS) entry which is preliminary data.</text>
</comment>
<proteinExistence type="predicted"/>
<evidence type="ECO:0000256" key="1">
    <source>
        <dbReference type="SAM" id="MobiDB-lite"/>
    </source>
</evidence>
<name>A0A951Q9Q3_9CYAN</name>
<sequence>MSIRSSAVSLSATNSFQSVEDQSDRFFNLFPHRFDYIYAEHPEPARSPNWQTERRHPLSSRVFQQGRYLFGVRFGTQTQYCLLDIDRGSIYHPQSDPLALSRISAALEAVGLESYVACTSSYSGGLHLYFPFVESQNSWELAAIVTAQLENAGFSIKPGQLEVFPNPKTYVEGCPSLFNAHRLPMQAGSYLLDESFQPVWSDQMRFLDQWEFIKNRNSIDRKTVKRLLKQVKRTQFRVSGKADKFIGDLNAEIELGWTGSGQTNRLLGRIAMRAYIFHHVISGGAPLEGKALIDEIVNTAQSLPGYRDYCNHQHEIEQRAEEWARCVQGSRYFHYGDLKGKYKAKQEDVIAIADLPNWNQHQSGSARDRIRRAIADLLEKNSLPIGTTARFHALIGYGIGGGSLYRHRDLWHPTELVEFTEELTEINQPVENPPHPPNLSKPEKFDCEEVASNSHSLTSLLSTSGGNGISDKGLSDRTSEISLAGGNSFLDGSLSLHRRQQYLASGDPILVAEALTWMKASSGVSEPGFKAESDLSSVSPMSESRQVLSRSVQEAQEEPQETAWRDLSDTLVALSVNIRLLGWSRMQVRSNLLDLFDKSDRALLSDVELGQWLSWLTAKVDACSQAAGQISQPERGDLIGTRSAILPPIGSN</sequence>
<accession>A0A951Q9Q3</accession>
<feature type="region of interest" description="Disordered" evidence="1">
    <location>
        <begin position="524"/>
        <end position="558"/>
    </location>
</feature>
<evidence type="ECO:0000313" key="2">
    <source>
        <dbReference type="EMBL" id="MBW4657819.1"/>
    </source>
</evidence>
<dbReference type="EMBL" id="JAHHHD010000003">
    <property type="protein sequence ID" value="MBW4657819.1"/>
    <property type="molecule type" value="Genomic_DNA"/>
</dbReference>
<evidence type="ECO:0000313" key="3">
    <source>
        <dbReference type="Proteomes" id="UP000757435"/>
    </source>
</evidence>
<reference evidence="2" key="1">
    <citation type="submission" date="2021-05" db="EMBL/GenBank/DDBJ databases">
        <authorList>
            <person name="Pietrasiak N."/>
            <person name="Ward R."/>
            <person name="Stajich J.E."/>
            <person name="Kurbessoian T."/>
        </authorList>
    </citation>
    <scope>NUCLEOTIDE SEQUENCE</scope>
    <source>
        <strain evidence="2">UHER 2000/2452</strain>
    </source>
</reference>
<reference evidence="2" key="2">
    <citation type="journal article" date="2022" name="Microbiol. Resour. Announc.">
        <title>Metagenome Sequencing to Explore Phylogenomics of Terrestrial Cyanobacteria.</title>
        <authorList>
            <person name="Ward R.D."/>
            <person name="Stajich J.E."/>
            <person name="Johansen J.R."/>
            <person name="Huntemann M."/>
            <person name="Clum A."/>
            <person name="Foster B."/>
            <person name="Foster B."/>
            <person name="Roux S."/>
            <person name="Palaniappan K."/>
            <person name="Varghese N."/>
            <person name="Mukherjee S."/>
            <person name="Reddy T.B.K."/>
            <person name="Daum C."/>
            <person name="Copeland A."/>
            <person name="Chen I.A."/>
            <person name="Ivanova N.N."/>
            <person name="Kyrpides N.C."/>
            <person name="Shapiro N."/>
            <person name="Eloe-Fadrosh E.A."/>
            <person name="Pietrasiak N."/>
        </authorList>
    </citation>
    <scope>NUCLEOTIDE SEQUENCE</scope>
    <source>
        <strain evidence="2">UHER 2000/2452</strain>
    </source>
</reference>
<protein>
    <submittedName>
        <fullName evidence="2">Uncharacterized protein</fullName>
    </submittedName>
</protein>